<feature type="transmembrane region" description="Helical" evidence="6">
    <location>
        <begin position="108"/>
        <end position="130"/>
    </location>
</feature>
<dbReference type="PANTHER" id="PTHR30086:SF20">
    <property type="entry name" value="ARGININE EXPORTER PROTEIN ARGO-RELATED"/>
    <property type="match status" value="1"/>
</dbReference>
<keyword evidence="8" id="KW-1185">Reference proteome</keyword>
<sequence>MTLHLWISLALFVFVNSITPGPNNVMLTAAGANFGYRQCLPHMLGISIGAAIMVLLVGAGLGTVFDQFPSTYTALKVVGAAYLLYLAWRIAVSRRAQGRAHRARPFTFWEAATFQWVNPKAWIMVVGMIATYMPQHIPLHDLILAAAILALVNYPSISFWTLFGSAVGRLMQSPQALQRFNLTMATLLVLSLWPIVFA</sequence>
<evidence type="ECO:0000256" key="1">
    <source>
        <dbReference type="ARBA" id="ARBA00004651"/>
    </source>
</evidence>
<keyword evidence="3 6" id="KW-0812">Transmembrane</keyword>
<evidence type="ECO:0000256" key="3">
    <source>
        <dbReference type="ARBA" id="ARBA00022692"/>
    </source>
</evidence>
<dbReference type="PANTHER" id="PTHR30086">
    <property type="entry name" value="ARGININE EXPORTER PROTEIN ARGO"/>
    <property type="match status" value="1"/>
</dbReference>
<dbReference type="Pfam" id="PF01810">
    <property type="entry name" value="LysE"/>
    <property type="match status" value="1"/>
</dbReference>
<feature type="transmembrane region" description="Helical" evidence="6">
    <location>
        <begin position="6"/>
        <end position="32"/>
    </location>
</feature>
<feature type="transmembrane region" description="Helical" evidence="6">
    <location>
        <begin position="44"/>
        <end position="65"/>
    </location>
</feature>
<gene>
    <name evidence="7" type="ORF">Q8947_07585</name>
</gene>
<evidence type="ECO:0000256" key="2">
    <source>
        <dbReference type="ARBA" id="ARBA00022475"/>
    </source>
</evidence>
<evidence type="ECO:0000256" key="4">
    <source>
        <dbReference type="ARBA" id="ARBA00022989"/>
    </source>
</evidence>
<comment type="caution">
    <text evidence="7">The sequence shown here is derived from an EMBL/GenBank/DDBJ whole genome shotgun (WGS) entry which is preliminary data.</text>
</comment>
<keyword evidence="2" id="KW-1003">Cell membrane</keyword>
<dbReference type="EMBL" id="JAUZQE010000013">
    <property type="protein sequence ID" value="MDR4125845.1"/>
    <property type="molecule type" value="Genomic_DNA"/>
</dbReference>
<keyword evidence="4 6" id="KW-1133">Transmembrane helix</keyword>
<dbReference type="RefSeq" id="WP_347286931.1">
    <property type="nucleotide sequence ID" value="NZ_JAUZQE010000013.1"/>
</dbReference>
<accession>A0ABU1D5Y1</accession>
<comment type="subcellular location">
    <subcellularLocation>
        <location evidence="1">Cell membrane</location>
        <topology evidence="1">Multi-pass membrane protein</topology>
    </subcellularLocation>
</comment>
<evidence type="ECO:0000256" key="6">
    <source>
        <dbReference type="SAM" id="Phobius"/>
    </source>
</evidence>
<dbReference type="Proteomes" id="UP001232156">
    <property type="component" value="Unassembled WGS sequence"/>
</dbReference>
<feature type="transmembrane region" description="Helical" evidence="6">
    <location>
        <begin position="180"/>
        <end position="197"/>
    </location>
</feature>
<reference evidence="7 8" key="1">
    <citation type="submission" date="2023-08" db="EMBL/GenBank/DDBJ databases">
        <title>Alcaligenaceae gen. nov., a novel taxon isolated from the sludge of Yixing Pesticide Factory.</title>
        <authorList>
            <person name="Ruan L."/>
        </authorList>
    </citation>
    <scope>NUCLEOTIDE SEQUENCE [LARGE SCALE GENOMIC DNA]</scope>
    <source>
        <strain evidence="7 8">LG-2</strain>
    </source>
</reference>
<protein>
    <submittedName>
        <fullName evidence="7">LysE family translocator</fullName>
    </submittedName>
</protein>
<organism evidence="7 8">
    <name type="scientific">Yanghanlia caeni</name>
    <dbReference type="NCBI Taxonomy" id="3064283"/>
    <lineage>
        <taxon>Bacteria</taxon>
        <taxon>Pseudomonadati</taxon>
        <taxon>Pseudomonadota</taxon>
        <taxon>Betaproteobacteria</taxon>
        <taxon>Burkholderiales</taxon>
        <taxon>Alcaligenaceae</taxon>
        <taxon>Yanghanlia</taxon>
    </lineage>
</organism>
<feature type="transmembrane region" description="Helical" evidence="6">
    <location>
        <begin position="71"/>
        <end position="88"/>
    </location>
</feature>
<evidence type="ECO:0000313" key="7">
    <source>
        <dbReference type="EMBL" id="MDR4125845.1"/>
    </source>
</evidence>
<keyword evidence="5 6" id="KW-0472">Membrane</keyword>
<evidence type="ECO:0000256" key="5">
    <source>
        <dbReference type="ARBA" id="ARBA00023136"/>
    </source>
</evidence>
<dbReference type="InterPro" id="IPR001123">
    <property type="entry name" value="LeuE-type"/>
</dbReference>
<proteinExistence type="predicted"/>
<name>A0ABU1D5Y1_9BURK</name>
<evidence type="ECO:0000313" key="8">
    <source>
        <dbReference type="Proteomes" id="UP001232156"/>
    </source>
</evidence>
<feature type="transmembrane region" description="Helical" evidence="6">
    <location>
        <begin position="142"/>
        <end position="168"/>
    </location>
</feature>